<evidence type="ECO:0000313" key="7">
    <source>
        <dbReference type="Proteomes" id="UP000325785"/>
    </source>
</evidence>
<evidence type="ECO:0000256" key="2">
    <source>
        <dbReference type="ARBA" id="ARBA00007131"/>
    </source>
</evidence>
<comment type="cofactor">
    <cofactor evidence="1">
        <name>thiamine diphosphate</name>
        <dbReference type="ChEBI" id="CHEBI:58937"/>
    </cofactor>
</comment>
<evidence type="ECO:0000256" key="4">
    <source>
        <dbReference type="SAM" id="MobiDB-lite"/>
    </source>
</evidence>
<evidence type="ECO:0000256" key="3">
    <source>
        <dbReference type="ARBA" id="ARBA00023052"/>
    </source>
</evidence>
<dbReference type="InterPro" id="IPR033248">
    <property type="entry name" value="Transketolase_C"/>
</dbReference>
<evidence type="ECO:0000313" key="6">
    <source>
        <dbReference type="EMBL" id="QEW26024.1"/>
    </source>
</evidence>
<dbReference type="CDD" id="cd07033">
    <property type="entry name" value="TPP_PYR_DXS_TK_like"/>
    <property type="match status" value="1"/>
</dbReference>
<dbReference type="SUPFAM" id="SSF52518">
    <property type="entry name" value="Thiamin diphosphate-binding fold (THDP-binding)"/>
    <property type="match status" value="1"/>
</dbReference>
<dbReference type="GO" id="GO:0008661">
    <property type="term" value="F:1-deoxy-D-xylulose-5-phosphate synthase activity"/>
    <property type="evidence" value="ECO:0007669"/>
    <property type="project" value="UniProtKB-EC"/>
</dbReference>
<comment type="similarity">
    <text evidence="2">Belongs to the transketolase family.</text>
</comment>
<dbReference type="Pfam" id="PF02780">
    <property type="entry name" value="Transketolase_C"/>
    <property type="match status" value="1"/>
</dbReference>
<dbReference type="SUPFAM" id="SSF52922">
    <property type="entry name" value="TK C-terminal domain-like"/>
    <property type="match status" value="1"/>
</dbReference>
<proteinExistence type="inferred from homology"/>
<dbReference type="EC" id="2.2.1.7" evidence="6"/>
<dbReference type="InterPro" id="IPR051157">
    <property type="entry name" value="PDH/Transketolase"/>
</dbReference>
<dbReference type="Pfam" id="PF02779">
    <property type="entry name" value="Transket_pyr"/>
    <property type="match status" value="1"/>
</dbReference>
<dbReference type="PANTHER" id="PTHR43825">
    <property type="entry name" value="PYRUVATE DEHYDROGENASE E1 COMPONENT"/>
    <property type="match status" value="1"/>
</dbReference>
<reference evidence="6 7" key="1">
    <citation type="submission" date="2018-08" db="EMBL/GenBank/DDBJ databases">
        <title>Genetic Globetrotter - A new plasmid hitch-hiking vast phylogenetic and geographic distances.</title>
        <authorList>
            <person name="Vollmers J."/>
            <person name="Petersen J."/>
        </authorList>
    </citation>
    <scope>NUCLEOTIDE SEQUENCE [LARGE SCALE GENOMIC DNA]</scope>
    <source>
        <strain evidence="6 7">DSM 26383</strain>
    </source>
</reference>
<dbReference type="OrthoDB" id="8732661at2"/>
<dbReference type="SMART" id="SM00861">
    <property type="entry name" value="Transket_pyr"/>
    <property type="match status" value="1"/>
</dbReference>
<protein>
    <submittedName>
        <fullName evidence="6">1-deoxy-D-xylulose-5-phosphate synthase</fullName>
        <ecNumber evidence="6">2.2.1.7</ecNumber>
    </submittedName>
</protein>
<evidence type="ECO:0000259" key="5">
    <source>
        <dbReference type="SMART" id="SM00861"/>
    </source>
</evidence>
<dbReference type="InterPro" id="IPR009014">
    <property type="entry name" value="Transketo_C/PFOR_II"/>
</dbReference>
<feature type="region of interest" description="Disordered" evidence="4">
    <location>
        <begin position="1"/>
        <end position="33"/>
    </location>
</feature>
<organism evidence="6 7">
    <name type="scientific">Roseovarius indicus</name>
    <dbReference type="NCBI Taxonomy" id="540747"/>
    <lineage>
        <taxon>Bacteria</taxon>
        <taxon>Pseudomonadati</taxon>
        <taxon>Pseudomonadota</taxon>
        <taxon>Alphaproteobacteria</taxon>
        <taxon>Rhodobacterales</taxon>
        <taxon>Roseobacteraceae</taxon>
        <taxon>Roseovarius</taxon>
    </lineage>
</organism>
<keyword evidence="3" id="KW-0786">Thiamine pyrophosphate</keyword>
<dbReference type="InterPro" id="IPR005475">
    <property type="entry name" value="Transketolase-like_Pyr-bd"/>
</dbReference>
<dbReference type="EMBL" id="CP031598">
    <property type="protein sequence ID" value="QEW26024.1"/>
    <property type="molecule type" value="Genomic_DNA"/>
</dbReference>
<dbReference type="Proteomes" id="UP000325785">
    <property type="component" value="Chromosome"/>
</dbReference>
<name>A0A5P3AB68_9RHOB</name>
<dbReference type="KEGG" id="rid:RIdsm_01818"/>
<gene>
    <name evidence="6" type="primary">dxs_2</name>
    <name evidence="6" type="ORF">RIdsm_01818</name>
</gene>
<dbReference type="Gene3D" id="3.40.50.920">
    <property type="match status" value="1"/>
</dbReference>
<evidence type="ECO:0000256" key="1">
    <source>
        <dbReference type="ARBA" id="ARBA00001964"/>
    </source>
</evidence>
<dbReference type="FunFam" id="3.40.50.970:FF:000129">
    <property type="entry name" value="Transketolase"/>
    <property type="match status" value="1"/>
</dbReference>
<sequence length="361" mass="38517">MGQGAGRAGRGETALTIPTHSRRKSKYDPRSVPEGERLATSAMIASLDSEGRETVSAPFGHALVDLAKTREDIVGLSADLSKYTDLHVFAKAHPDRFYQMGMAEAVLMSAAAGLAREGFTPFATTYAVFASRRAYDFIAMAIAEENLPVKICCALPGLTTGYGPSHQATEDLAIMRGMPNLTVIDPCDAVEIDQATRVIAETPGPVYMRLLRGQVPDVLGRYGYRFQLGKAQTIRDGSDVLFISSGFMTMRVLDAAEALARDGVSCAVLHSPTIKPLDAETIAAEARKGGRLVVTAENHSVTGGLGEAVAGALMRAGVHVPFHQIALPDEYLDAGALPTLHEQYGLSVDSITARVKTWLEG</sequence>
<keyword evidence="6" id="KW-0808">Transferase</keyword>
<feature type="domain" description="Transketolase-like pyrimidine-binding" evidence="5">
    <location>
        <begin position="53"/>
        <end position="217"/>
    </location>
</feature>
<dbReference type="AlphaFoldDB" id="A0A5P3AB68"/>
<dbReference type="InterPro" id="IPR029061">
    <property type="entry name" value="THDP-binding"/>
</dbReference>
<dbReference type="PANTHER" id="PTHR43825:SF1">
    <property type="entry name" value="TRANSKETOLASE-LIKE PYRIMIDINE-BINDING DOMAIN-CONTAINING PROTEIN"/>
    <property type="match status" value="1"/>
</dbReference>
<accession>A0A5P3AB68</accession>
<dbReference type="Gene3D" id="3.40.50.970">
    <property type="match status" value="1"/>
</dbReference>